<evidence type="ECO:0000313" key="2">
    <source>
        <dbReference type="Proteomes" id="UP000809243"/>
    </source>
</evidence>
<name>A0A939CAH8_9ARCH</name>
<dbReference type="Proteomes" id="UP000809243">
    <property type="component" value="Unassembled WGS sequence"/>
</dbReference>
<accession>A0A939CAH8</accession>
<sequence>MKTVTIDRTGKIYLPKEVREKIEGKEYIVSVLPDGEIRLHQWTKPKDALKSFRGLIKSRKSVKEIKKDILETAMEQAD</sequence>
<protein>
    <recommendedName>
        <fullName evidence="3">AbrB/MazE/SpoVT family DNA-binding domain-containing protein</fullName>
    </recommendedName>
</protein>
<dbReference type="SUPFAM" id="SSF89447">
    <property type="entry name" value="AbrB/MazE/MraZ-like"/>
    <property type="match status" value="1"/>
</dbReference>
<comment type="caution">
    <text evidence="1">The sequence shown here is derived from an EMBL/GenBank/DDBJ whole genome shotgun (WGS) entry which is preliminary data.</text>
</comment>
<dbReference type="AlphaFoldDB" id="A0A939CAH8"/>
<evidence type="ECO:0000313" key="1">
    <source>
        <dbReference type="EMBL" id="MBN2067790.1"/>
    </source>
</evidence>
<gene>
    <name evidence="1" type="ORF">JW744_04950</name>
</gene>
<dbReference type="InterPro" id="IPR037914">
    <property type="entry name" value="SpoVT-AbrB_sf"/>
</dbReference>
<proteinExistence type="predicted"/>
<dbReference type="EMBL" id="JAFGDB010000086">
    <property type="protein sequence ID" value="MBN2067790.1"/>
    <property type="molecule type" value="Genomic_DNA"/>
</dbReference>
<evidence type="ECO:0008006" key="3">
    <source>
        <dbReference type="Google" id="ProtNLM"/>
    </source>
</evidence>
<reference evidence="1" key="1">
    <citation type="submission" date="2021-01" db="EMBL/GenBank/DDBJ databases">
        <title>Active Sulfur Cycling in an Early Earth Analoge.</title>
        <authorList>
            <person name="Hahn C.R."/>
            <person name="Youssef N.H."/>
            <person name="Elshahed M."/>
        </authorList>
    </citation>
    <scope>NUCLEOTIDE SEQUENCE</scope>
    <source>
        <strain evidence="1">Zod_Metabat.1151</strain>
    </source>
</reference>
<organism evidence="1 2">
    <name type="scientific">Candidatus Iainarchaeum sp</name>
    <dbReference type="NCBI Taxonomy" id="3101447"/>
    <lineage>
        <taxon>Archaea</taxon>
        <taxon>Candidatus Iainarchaeota</taxon>
        <taxon>Candidatus Iainarchaeia</taxon>
        <taxon>Candidatus Iainarchaeales</taxon>
        <taxon>Candidatus Iainarchaeaceae</taxon>
        <taxon>Candidatus Iainarchaeum</taxon>
    </lineage>
</organism>